<sequence length="331" mass="37546">MGEKELSSIETELYDRQIRLWGIESQEKLRAANVLLIGIRGLGSEIAKDILLSGINSLIILDNGTVTKEEQLVNFLLTPDSLGKNIAKSVLAKAQALNPLVKLTADSDSIESKDEDYFKQFTIVISTKLSTDEIIKISAWCRNSNVKFISGDVFGMFGYTVSDFQDHEYYEDRVKLPKKRRHDEKIPKAEAVTVKVQARIKYPDLSTVIKRSKTGKMKKCRNIYYYLMLVLLEFRNRHKRDPFYTKRQEDLVTLKTIWADISKDYEVDSTMLTDEIFGLVFGEVVPICSIVGGIVVQEAIKAVSGKEVPINNVFLLNPLTYYGKEETIGIV</sequence>
<evidence type="ECO:0000313" key="11">
    <source>
        <dbReference type="Proteomes" id="UP001458880"/>
    </source>
</evidence>
<comment type="subcellular location">
    <subcellularLocation>
        <location evidence="1">Nucleus</location>
    </subcellularLocation>
</comment>
<feature type="domain" description="THIF-type NAD/FAD binding fold" evidence="9">
    <location>
        <begin position="14"/>
        <end position="316"/>
    </location>
</feature>
<dbReference type="GO" id="GO:0016925">
    <property type="term" value="P:protein sumoylation"/>
    <property type="evidence" value="ECO:0007669"/>
    <property type="project" value="TreeGrafter"/>
</dbReference>
<comment type="caution">
    <text evidence="10">The sequence shown here is derived from an EMBL/GenBank/DDBJ whole genome shotgun (WGS) entry which is preliminary data.</text>
</comment>
<evidence type="ECO:0000259" key="9">
    <source>
        <dbReference type="Pfam" id="PF00899"/>
    </source>
</evidence>
<evidence type="ECO:0000256" key="8">
    <source>
        <dbReference type="ARBA" id="ARBA00044354"/>
    </source>
</evidence>
<dbReference type="InterPro" id="IPR000594">
    <property type="entry name" value="ThiF_NAD_FAD-bd"/>
</dbReference>
<evidence type="ECO:0000256" key="5">
    <source>
        <dbReference type="ARBA" id="ARBA00023242"/>
    </source>
</evidence>
<comment type="similarity">
    <text evidence="3">Belongs to the ubiquitin-activating E1 family.</text>
</comment>
<dbReference type="Proteomes" id="UP001458880">
    <property type="component" value="Unassembled WGS sequence"/>
</dbReference>
<comment type="pathway">
    <text evidence="2">Protein modification; protein sumoylation.</text>
</comment>
<protein>
    <recommendedName>
        <fullName evidence="7">SUMO-activating enzyme subunit 1</fullName>
    </recommendedName>
    <alternativeName>
        <fullName evidence="8">Ubiquitin-like 1-activating enzyme E1A</fullName>
    </alternativeName>
</protein>
<evidence type="ECO:0000256" key="2">
    <source>
        <dbReference type="ARBA" id="ARBA00004718"/>
    </source>
</evidence>
<accession>A0AAW1LV87</accession>
<reference evidence="10 11" key="1">
    <citation type="journal article" date="2024" name="BMC Genomics">
        <title>De novo assembly and annotation of Popillia japonica's genome with initial clues to its potential as an invasive pest.</title>
        <authorList>
            <person name="Cucini C."/>
            <person name="Boschi S."/>
            <person name="Funari R."/>
            <person name="Cardaioli E."/>
            <person name="Iannotti N."/>
            <person name="Marturano G."/>
            <person name="Paoli F."/>
            <person name="Bruttini M."/>
            <person name="Carapelli A."/>
            <person name="Frati F."/>
            <person name="Nardi F."/>
        </authorList>
    </citation>
    <scope>NUCLEOTIDE SEQUENCE [LARGE SCALE GENOMIC DNA]</scope>
    <source>
        <strain evidence="10">DMR45628</strain>
    </source>
</reference>
<dbReference type="SUPFAM" id="SSF69572">
    <property type="entry name" value="Activating enzymes of the ubiquitin-like proteins"/>
    <property type="match status" value="1"/>
</dbReference>
<organism evidence="10 11">
    <name type="scientific">Popillia japonica</name>
    <name type="common">Japanese beetle</name>
    <dbReference type="NCBI Taxonomy" id="7064"/>
    <lineage>
        <taxon>Eukaryota</taxon>
        <taxon>Metazoa</taxon>
        <taxon>Ecdysozoa</taxon>
        <taxon>Arthropoda</taxon>
        <taxon>Hexapoda</taxon>
        <taxon>Insecta</taxon>
        <taxon>Pterygota</taxon>
        <taxon>Neoptera</taxon>
        <taxon>Endopterygota</taxon>
        <taxon>Coleoptera</taxon>
        <taxon>Polyphaga</taxon>
        <taxon>Scarabaeiformia</taxon>
        <taxon>Scarabaeidae</taxon>
        <taxon>Rutelinae</taxon>
        <taxon>Popillia</taxon>
    </lineage>
</organism>
<evidence type="ECO:0000256" key="4">
    <source>
        <dbReference type="ARBA" id="ARBA00022786"/>
    </source>
</evidence>
<dbReference type="GO" id="GO:0019948">
    <property type="term" value="F:SUMO activating enzyme activity"/>
    <property type="evidence" value="ECO:0007669"/>
    <property type="project" value="TreeGrafter"/>
</dbReference>
<dbReference type="Gene3D" id="3.40.50.720">
    <property type="entry name" value="NAD(P)-binding Rossmann-like Domain"/>
    <property type="match status" value="1"/>
</dbReference>
<dbReference type="EMBL" id="JASPKY010000095">
    <property type="protein sequence ID" value="KAK9737798.1"/>
    <property type="molecule type" value="Genomic_DNA"/>
</dbReference>
<dbReference type="GO" id="GO:0005737">
    <property type="term" value="C:cytoplasm"/>
    <property type="evidence" value="ECO:0007669"/>
    <property type="project" value="TreeGrafter"/>
</dbReference>
<proteinExistence type="inferred from homology"/>
<dbReference type="AlphaFoldDB" id="A0AAW1LV87"/>
<dbReference type="InterPro" id="IPR045886">
    <property type="entry name" value="ThiF/MoeB/HesA"/>
</dbReference>
<dbReference type="PANTHER" id="PTHR10953">
    <property type="entry name" value="UBIQUITIN-ACTIVATING ENZYME E1"/>
    <property type="match status" value="1"/>
</dbReference>
<dbReference type="InterPro" id="IPR035985">
    <property type="entry name" value="Ubiquitin-activating_enz"/>
</dbReference>
<keyword evidence="5" id="KW-0539">Nucleus</keyword>
<dbReference type="InterPro" id="IPR000011">
    <property type="entry name" value="UBQ/SUMO-activ_enz_E1-like"/>
</dbReference>
<dbReference type="GO" id="GO:0031510">
    <property type="term" value="C:SUMO activating enzyme complex"/>
    <property type="evidence" value="ECO:0007669"/>
    <property type="project" value="TreeGrafter"/>
</dbReference>
<dbReference type="PRINTS" id="PR01849">
    <property type="entry name" value="UBIQUITINACT"/>
</dbReference>
<comment type="subunit">
    <text evidence="6">Heterodimer of SAE1 and UBA2/SAE2. The heterodimer corresponds to the two domains that are encoded on a single polypeptide chain in ubiquitin-activating enzyme E1. Interacts with UBE2I.</text>
</comment>
<dbReference type="Pfam" id="PF00899">
    <property type="entry name" value="ThiF"/>
    <property type="match status" value="1"/>
</dbReference>
<evidence type="ECO:0000256" key="6">
    <source>
        <dbReference type="ARBA" id="ARBA00026003"/>
    </source>
</evidence>
<keyword evidence="11" id="KW-1185">Reference proteome</keyword>
<name>A0AAW1LV87_POPJA</name>
<gene>
    <name evidence="10" type="ORF">QE152_g10408</name>
</gene>
<evidence type="ECO:0000313" key="10">
    <source>
        <dbReference type="EMBL" id="KAK9737798.1"/>
    </source>
</evidence>
<evidence type="ECO:0000256" key="7">
    <source>
        <dbReference type="ARBA" id="ARBA00044187"/>
    </source>
</evidence>
<keyword evidence="4" id="KW-0833">Ubl conjugation pathway</keyword>
<dbReference type="PANTHER" id="PTHR10953:SF162">
    <property type="entry name" value="SUMO-ACTIVATING ENZYME SUBUNIT 1"/>
    <property type="match status" value="1"/>
</dbReference>
<evidence type="ECO:0000256" key="1">
    <source>
        <dbReference type="ARBA" id="ARBA00004123"/>
    </source>
</evidence>
<evidence type="ECO:0000256" key="3">
    <source>
        <dbReference type="ARBA" id="ARBA00005673"/>
    </source>
</evidence>